<dbReference type="SUPFAM" id="SSF51230">
    <property type="entry name" value="Single hybrid motif"/>
    <property type="match status" value="1"/>
</dbReference>
<comment type="cofactor">
    <cofactor evidence="1">
        <name>(R)-lipoate</name>
        <dbReference type="ChEBI" id="CHEBI:83088"/>
    </cofactor>
</comment>
<dbReference type="Gene3D" id="3.30.559.10">
    <property type="entry name" value="Chloramphenicol acetyltransferase-like domain"/>
    <property type="match status" value="1"/>
</dbReference>
<accession>A0A182F1I7</accession>
<proteinExistence type="inferred from homology"/>
<keyword evidence="4" id="KW-0450">Lipoyl</keyword>
<feature type="region of interest" description="Disordered" evidence="7">
    <location>
        <begin position="19"/>
        <end position="72"/>
    </location>
</feature>
<dbReference type="GO" id="GO:0006086">
    <property type="term" value="P:pyruvate decarboxylation to acetyl-CoA"/>
    <property type="evidence" value="ECO:0007669"/>
    <property type="project" value="InterPro"/>
</dbReference>
<name>A0A182F1I7_ANOAL</name>
<dbReference type="InterPro" id="IPR003016">
    <property type="entry name" value="2-oxoA_DH_lipoyl-BS"/>
</dbReference>
<feature type="region of interest" description="Disordered" evidence="7">
    <location>
        <begin position="272"/>
        <end position="307"/>
    </location>
</feature>
<dbReference type="PROSITE" id="PS50968">
    <property type="entry name" value="BIOTINYL_LIPOYL"/>
    <property type="match status" value="1"/>
</dbReference>
<dbReference type="CDD" id="cd06849">
    <property type="entry name" value="lipoyl_domain"/>
    <property type="match status" value="1"/>
</dbReference>
<keyword evidence="5" id="KW-0809">Transit peptide</keyword>
<dbReference type="STRING" id="7167.A0A182F1I7"/>
<dbReference type="InterPro" id="IPR001078">
    <property type="entry name" value="2-oxoacid_DH_actylTfrase"/>
</dbReference>
<dbReference type="PROSITE" id="PS00189">
    <property type="entry name" value="LIPOYL"/>
    <property type="match status" value="1"/>
</dbReference>
<evidence type="ECO:0000256" key="7">
    <source>
        <dbReference type="SAM" id="MobiDB-lite"/>
    </source>
</evidence>
<feature type="compositionally biased region" description="Pro residues" evidence="7">
    <location>
        <begin position="283"/>
        <end position="302"/>
    </location>
</feature>
<dbReference type="FunFam" id="3.30.559.10:FF:000003">
    <property type="entry name" value="Acetyltransferase component of pyruvate dehydrogenase complex"/>
    <property type="match status" value="1"/>
</dbReference>
<reference evidence="8 9" key="1">
    <citation type="journal article" date="2017" name="G3 (Bethesda)">
        <title>The Physical Genome Mapping of Anopheles albimanus Corrected Scaffold Misassemblies and Identified Interarm Rearrangements in Genus Anopheles.</title>
        <authorList>
            <person name="Artemov G.N."/>
            <person name="Peery A.N."/>
            <person name="Jiang X."/>
            <person name="Tu Z."/>
            <person name="Stegniy V.N."/>
            <person name="Sharakhova M.V."/>
            <person name="Sharakhov I.V."/>
        </authorList>
    </citation>
    <scope>NUCLEOTIDE SEQUENCE [LARGE SCALE GENOMIC DNA]</scope>
    <source>
        <strain evidence="8 9">ALBI9_A</strain>
    </source>
</reference>
<dbReference type="Pfam" id="PF00198">
    <property type="entry name" value="2-oxoacid_dh"/>
    <property type="match status" value="1"/>
</dbReference>
<dbReference type="VEuPathDB" id="VectorBase:AALB000315"/>
<dbReference type="GO" id="GO:0045254">
    <property type="term" value="C:pyruvate dehydrogenase complex"/>
    <property type="evidence" value="ECO:0007669"/>
    <property type="project" value="InterPro"/>
</dbReference>
<dbReference type="PANTHER" id="PTHR23151">
    <property type="entry name" value="DIHYDROLIPOAMIDE ACETYL/SUCCINYL-TRANSFERASE-RELATED"/>
    <property type="match status" value="1"/>
</dbReference>
<dbReference type="SUPFAM" id="SSF52777">
    <property type="entry name" value="CoA-dependent acyltransferases"/>
    <property type="match status" value="1"/>
</dbReference>
<evidence type="ECO:0000256" key="6">
    <source>
        <dbReference type="ARBA" id="ARBA00032943"/>
    </source>
</evidence>
<evidence type="ECO:0000256" key="3">
    <source>
        <dbReference type="ARBA" id="ARBA00013114"/>
    </source>
</evidence>
<comment type="similarity">
    <text evidence="2">Belongs to the 2-oxoacid dehydrogenase family.</text>
</comment>
<dbReference type="InterPro" id="IPR011053">
    <property type="entry name" value="Single_hybrid_motif"/>
</dbReference>
<dbReference type="Pfam" id="PF00364">
    <property type="entry name" value="Biotin_lipoyl"/>
    <property type="match status" value="1"/>
</dbReference>
<dbReference type="GO" id="GO:0004742">
    <property type="term" value="F:dihydrolipoyllysine-residue acetyltransferase activity"/>
    <property type="evidence" value="ECO:0007669"/>
    <property type="project" value="UniProtKB-EC"/>
</dbReference>
<dbReference type="EnsemblMetazoa" id="AALB000315-RA">
    <property type="protein sequence ID" value="AALB000315-PA"/>
    <property type="gene ID" value="AALB000315"/>
</dbReference>
<dbReference type="NCBIfam" id="TIGR01349">
    <property type="entry name" value="PDHac_trf_mito"/>
    <property type="match status" value="1"/>
</dbReference>
<dbReference type="EC" id="2.3.1.12" evidence="3"/>
<dbReference type="AlphaFoldDB" id="A0A182F1I7"/>
<evidence type="ECO:0000313" key="8">
    <source>
        <dbReference type="EnsemblMetazoa" id="AALB000315-PA"/>
    </source>
</evidence>
<organism evidence="8 9">
    <name type="scientific">Anopheles albimanus</name>
    <name type="common">New world malaria mosquito</name>
    <dbReference type="NCBI Taxonomy" id="7167"/>
    <lineage>
        <taxon>Eukaryota</taxon>
        <taxon>Metazoa</taxon>
        <taxon>Ecdysozoa</taxon>
        <taxon>Arthropoda</taxon>
        <taxon>Hexapoda</taxon>
        <taxon>Insecta</taxon>
        <taxon>Pterygota</taxon>
        <taxon>Neoptera</taxon>
        <taxon>Endopterygota</taxon>
        <taxon>Diptera</taxon>
        <taxon>Nematocera</taxon>
        <taxon>Culicoidea</taxon>
        <taxon>Culicidae</taxon>
        <taxon>Anophelinae</taxon>
        <taxon>Anopheles</taxon>
    </lineage>
</organism>
<dbReference type="InterPro" id="IPR045257">
    <property type="entry name" value="E2/Pdx1"/>
</dbReference>
<dbReference type="Gene3D" id="2.40.50.100">
    <property type="match status" value="1"/>
</dbReference>
<dbReference type="VEuPathDB" id="VectorBase:AALB20_029433"/>
<dbReference type="InterPro" id="IPR006257">
    <property type="entry name" value="LAT1"/>
</dbReference>
<keyword evidence="9" id="KW-1185">Reference proteome</keyword>
<protein>
    <recommendedName>
        <fullName evidence="3">dihydrolipoyllysine-residue acetyltransferase</fullName>
        <ecNumber evidence="3">2.3.1.12</ecNumber>
    </recommendedName>
    <alternativeName>
        <fullName evidence="6">Pyruvate dehydrogenase complex component E2</fullName>
    </alternativeName>
</protein>
<dbReference type="InterPro" id="IPR000089">
    <property type="entry name" value="Biotin_lipoyl"/>
</dbReference>
<dbReference type="FunFam" id="2.40.50.100:FF:000010">
    <property type="entry name" value="Acetyltransferase component of pyruvate dehydrogenase complex"/>
    <property type="match status" value="1"/>
</dbReference>
<evidence type="ECO:0000256" key="4">
    <source>
        <dbReference type="ARBA" id="ARBA00022823"/>
    </source>
</evidence>
<evidence type="ECO:0000256" key="5">
    <source>
        <dbReference type="ARBA" id="ARBA00022946"/>
    </source>
</evidence>
<sequence>KVLRLKRLFSLACFEERHGKVAGSNSEKPPAKNPRFSSHLDHRNGKQPNRRKPHNSRPRFGLSAAPSTSPPPAGPCAYRDFIGIGAEFGAAKMIRTIIVRNENLLLQGSVRKILKGSAVRALSSECVKRTSAIYRRNSNLPTGSSNLTPVAWRVNFVRGYCSGFPAHSKVLLPALSPTMELGTIVSWEKKEGDKLNEGDLLAEIETDKATMGFETPEEGYLAKILVQAGQKDVPIGKLVCIIVENEADVAAFKDYKDTGGSAAKPVAAPAAPAAPAPAVSSPAPTPPPVAAPPPPPPAPAAPTPMTAVEQRGPRVYASPMAKKLAEQQRLRLEGRGSGLFGSLTSKDLAGMQAAGAAAPAGAPSAGPATIPAGAAYVDLPVSNIRGVIAKRLLESKTTIPHYYLTVDVNMDAITKLRARFNKQLEKEGVKLSINDFIIKAAAMACKKVPEANSAWMDTVIRQFDAVDVSVAVSTDRGLITPIVFSADRKGIADISKDVKNLAAKARDGKLQPQEFQGGTFSVSNLGMFGVTHFCAIINPPQSCILAVGGTQKRIVPDKDSEKGFKESDYVSVTLSCDHRTVDGAVGARWLQYFRQFLEDPNSMLL</sequence>
<evidence type="ECO:0000313" key="9">
    <source>
        <dbReference type="Proteomes" id="UP000069272"/>
    </source>
</evidence>
<dbReference type="Proteomes" id="UP000069272">
    <property type="component" value="Chromosome 2L"/>
</dbReference>
<dbReference type="PANTHER" id="PTHR23151:SF90">
    <property type="entry name" value="DIHYDROLIPOYLLYSINE-RESIDUE ACETYLTRANSFERASE COMPONENT OF PYRUVATE DEHYDROGENASE COMPLEX, MITOCHONDRIAL-RELATED"/>
    <property type="match status" value="1"/>
</dbReference>
<feature type="compositionally biased region" description="Low complexity" evidence="7">
    <location>
        <begin position="272"/>
        <end position="282"/>
    </location>
</feature>
<feature type="compositionally biased region" description="Basic residues" evidence="7">
    <location>
        <begin position="48"/>
        <end position="57"/>
    </location>
</feature>
<evidence type="ECO:0000256" key="1">
    <source>
        <dbReference type="ARBA" id="ARBA00001938"/>
    </source>
</evidence>
<reference evidence="8" key="2">
    <citation type="submission" date="2022-08" db="UniProtKB">
        <authorList>
            <consortium name="EnsemblMetazoa"/>
        </authorList>
    </citation>
    <scope>IDENTIFICATION</scope>
    <source>
        <strain evidence="8">STECLA/ALBI9_A</strain>
    </source>
</reference>
<evidence type="ECO:0000256" key="2">
    <source>
        <dbReference type="ARBA" id="ARBA00007317"/>
    </source>
</evidence>
<dbReference type="InterPro" id="IPR023213">
    <property type="entry name" value="CAT-like_dom_sf"/>
</dbReference>